<evidence type="ECO:0008006" key="7">
    <source>
        <dbReference type="Google" id="ProtNLM"/>
    </source>
</evidence>
<evidence type="ECO:0000256" key="1">
    <source>
        <dbReference type="SAM" id="MobiDB-lite"/>
    </source>
</evidence>
<dbReference type="Pfam" id="PF13490">
    <property type="entry name" value="zf-HC2"/>
    <property type="match status" value="1"/>
</dbReference>
<feature type="domain" description="FecR protein" evidence="3">
    <location>
        <begin position="178"/>
        <end position="271"/>
    </location>
</feature>
<name>A0A085VYY9_9BACT</name>
<evidence type="ECO:0000259" key="4">
    <source>
        <dbReference type="Pfam" id="PF13490"/>
    </source>
</evidence>
<dbReference type="AlphaFoldDB" id="A0A085VYY9"/>
<proteinExistence type="predicted"/>
<dbReference type="RefSeq" id="WP_052420676.1">
    <property type="nucleotide sequence ID" value="NZ_JMCB01000029.1"/>
</dbReference>
<dbReference type="Gene3D" id="1.25.40.10">
    <property type="entry name" value="Tetratricopeptide repeat domain"/>
    <property type="match status" value="1"/>
</dbReference>
<evidence type="ECO:0000313" key="5">
    <source>
        <dbReference type="EMBL" id="KFE60652.1"/>
    </source>
</evidence>
<sequence length="474" mass="51908">MVRHETESLWAFAAEELGAEEQARVAEHVAGCQTCARKLEEVRQAQALLRTVQEDAPEVRWAEVDERVQSAAARKLARLERQPRWPWALATVGALAAVLAFVVLRPVTSTPLPSAPVAVREEHPTPIKEVAPIKEAAPSPTPVIATRAENVSGARIREADAQERALVAGELLRQGSWVRTPAKANALLRLPDASRARLAPGSEVRLTRVEPERVSLFVQRGQLAVQASHATREDFVVEAEGGVRTWVVGTVFSVESASESAVVTVLEGKVRVEIPGQPQQFVSAGERLEVNTARRTLKRRALSAKERQAFQELGVPSQEAAATPRPTPEKTPSEGALSDNRPAPMATAPSGSSEAPDSEPAPSSAPASPEPEEPGVQWVPPEPGTPTQSTADARFLWHAREQLHAKTCESFLVGLEEIAERSKVRDFREQARYLRARCFEERLSPSEAQAEYQRYLREFPKGRYVREAKAALLP</sequence>
<evidence type="ECO:0000259" key="3">
    <source>
        <dbReference type="Pfam" id="PF04773"/>
    </source>
</evidence>
<feature type="domain" description="Putative zinc-finger" evidence="4">
    <location>
        <begin position="7"/>
        <end position="36"/>
    </location>
</feature>
<keyword evidence="2" id="KW-0472">Membrane</keyword>
<feature type="compositionally biased region" description="Low complexity" evidence="1">
    <location>
        <begin position="348"/>
        <end position="367"/>
    </location>
</feature>
<reference evidence="5 6" key="1">
    <citation type="submission" date="2014-04" db="EMBL/GenBank/DDBJ databases">
        <title>Genome assembly of Hyalangium minutum DSM 14724.</title>
        <authorList>
            <person name="Sharma G."/>
            <person name="Subramanian S."/>
        </authorList>
    </citation>
    <scope>NUCLEOTIDE SEQUENCE [LARGE SCALE GENOMIC DNA]</scope>
    <source>
        <strain evidence="5 6">DSM 14724</strain>
    </source>
</reference>
<dbReference type="InterPro" id="IPR011990">
    <property type="entry name" value="TPR-like_helical_dom_sf"/>
</dbReference>
<dbReference type="OrthoDB" id="5508569at2"/>
<dbReference type="Gene3D" id="1.10.10.1320">
    <property type="entry name" value="Anti-sigma factor, zinc-finger domain"/>
    <property type="match status" value="1"/>
</dbReference>
<dbReference type="Pfam" id="PF04773">
    <property type="entry name" value="FecR"/>
    <property type="match status" value="1"/>
</dbReference>
<dbReference type="Proteomes" id="UP000028725">
    <property type="component" value="Unassembled WGS sequence"/>
</dbReference>
<dbReference type="PATRIC" id="fig|394096.3.peg.8563"/>
<protein>
    <recommendedName>
        <fullName evidence="7">FecR protein domain-containing protein</fullName>
    </recommendedName>
</protein>
<dbReference type="Gene3D" id="2.60.120.1440">
    <property type="match status" value="1"/>
</dbReference>
<dbReference type="InterPro" id="IPR027383">
    <property type="entry name" value="Znf_put"/>
</dbReference>
<keyword evidence="2" id="KW-0812">Transmembrane</keyword>
<feature type="region of interest" description="Disordered" evidence="1">
    <location>
        <begin position="308"/>
        <end position="391"/>
    </location>
</feature>
<comment type="caution">
    <text evidence="5">The sequence shown here is derived from an EMBL/GenBank/DDBJ whole genome shotgun (WGS) entry which is preliminary data.</text>
</comment>
<dbReference type="PANTHER" id="PTHR30273">
    <property type="entry name" value="PERIPLASMIC SIGNAL SENSOR AND SIGMA FACTOR ACTIVATOR FECR-RELATED"/>
    <property type="match status" value="1"/>
</dbReference>
<dbReference type="InterPro" id="IPR012373">
    <property type="entry name" value="Ferrdict_sens_TM"/>
</dbReference>
<dbReference type="STRING" id="394096.DB31_4834"/>
<dbReference type="GO" id="GO:0016989">
    <property type="term" value="F:sigma factor antagonist activity"/>
    <property type="evidence" value="ECO:0007669"/>
    <property type="project" value="TreeGrafter"/>
</dbReference>
<organism evidence="5 6">
    <name type="scientific">Hyalangium minutum</name>
    <dbReference type="NCBI Taxonomy" id="394096"/>
    <lineage>
        <taxon>Bacteria</taxon>
        <taxon>Pseudomonadati</taxon>
        <taxon>Myxococcota</taxon>
        <taxon>Myxococcia</taxon>
        <taxon>Myxococcales</taxon>
        <taxon>Cystobacterineae</taxon>
        <taxon>Archangiaceae</taxon>
        <taxon>Hyalangium</taxon>
    </lineage>
</organism>
<feature type="transmembrane region" description="Helical" evidence="2">
    <location>
        <begin position="85"/>
        <end position="104"/>
    </location>
</feature>
<dbReference type="InterPro" id="IPR041916">
    <property type="entry name" value="Anti_sigma_zinc_sf"/>
</dbReference>
<accession>A0A085VYY9</accession>
<gene>
    <name evidence="5" type="ORF">DB31_4834</name>
</gene>
<dbReference type="PANTHER" id="PTHR30273:SF2">
    <property type="entry name" value="PROTEIN FECR"/>
    <property type="match status" value="1"/>
</dbReference>
<keyword evidence="6" id="KW-1185">Reference proteome</keyword>
<dbReference type="EMBL" id="JMCB01000029">
    <property type="protein sequence ID" value="KFE60652.1"/>
    <property type="molecule type" value="Genomic_DNA"/>
</dbReference>
<evidence type="ECO:0000313" key="6">
    <source>
        <dbReference type="Proteomes" id="UP000028725"/>
    </source>
</evidence>
<keyword evidence="2" id="KW-1133">Transmembrane helix</keyword>
<dbReference type="InterPro" id="IPR006860">
    <property type="entry name" value="FecR"/>
</dbReference>
<evidence type="ECO:0000256" key="2">
    <source>
        <dbReference type="SAM" id="Phobius"/>
    </source>
</evidence>